<dbReference type="GeneID" id="20198257"/>
<dbReference type="HOGENOM" id="CLU_906967_0_0_1"/>
<dbReference type="CTD" id="20198257"/>
<dbReference type="Proteomes" id="UP000015101">
    <property type="component" value="Unassembled WGS sequence"/>
</dbReference>
<dbReference type="AlphaFoldDB" id="T1ENV7"/>
<protein>
    <submittedName>
        <fullName evidence="3 4">Uncharacterized protein</fullName>
    </submittedName>
</protein>
<evidence type="ECO:0000313" key="4">
    <source>
        <dbReference type="EnsemblMetazoa" id="HelroP159315"/>
    </source>
</evidence>
<reference evidence="5" key="1">
    <citation type="submission" date="2012-12" db="EMBL/GenBank/DDBJ databases">
        <authorList>
            <person name="Hellsten U."/>
            <person name="Grimwood J."/>
            <person name="Chapman J.A."/>
            <person name="Shapiro H."/>
            <person name="Aerts A."/>
            <person name="Otillar R.P."/>
            <person name="Terry A.Y."/>
            <person name="Boore J.L."/>
            <person name="Simakov O."/>
            <person name="Marletaz F."/>
            <person name="Cho S.-J."/>
            <person name="Edsinger-Gonzales E."/>
            <person name="Havlak P."/>
            <person name="Kuo D.-H."/>
            <person name="Larsson T."/>
            <person name="Lv J."/>
            <person name="Arendt D."/>
            <person name="Savage R."/>
            <person name="Osoegawa K."/>
            <person name="de Jong P."/>
            <person name="Lindberg D.R."/>
            <person name="Seaver E.C."/>
            <person name="Weisblat D.A."/>
            <person name="Putnam N.H."/>
            <person name="Grigoriev I.V."/>
            <person name="Rokhsar D.S."/>
        </authorList>
    </citation>
    <scope>NUCLEOTIDE SEQUENCE</scope>
</reference>
<dbReference type="EMBL" id="AMQM01000222">
    <property type="status" value="NOT_ANNOTATED_CDS"/>
    <property type="molecule type" value="Genomic_DNA"/>
</dbReference>
<dbReference type="InParanoid" id="T1ENV7"/>
<keyword evidence="5" id="KW-1185">Reference proteome</keyword>
<dbReference type="RefSeq" id="XP_009009453.1">
    <property type="nucleotide sequence ID" value="XM_009011205.1"/>
</dbReference>
<evidence type="ECO:0000256" key="1">
    <source>
        <dbReference type="SAM" id="Coils"/>
    </source>
</evidence>
<dbReference type="KEGG" id="hro:HELRODRAFT_159315"/>
<organism evidence="4 5">
    <name type="scientific">Helobdella robusta</name>
    <name type="common">Californian leech</name>
    <dbReference type="NCBI Taxonomy" id="6412"/>
    <lineage>
        <taxon>Eukaryota</taxon>
        <taxon>Metazoa</taxon>
        <taxon>Spiralia</taxon>
        <taxon>Lophotrochozoa</taxon>
        <taxon>Annelida</taxon>
        <taxon>Clitellata</taxon>
        <taxon>Hirudinea</taxon>
        <taxon>Rhynchobdellida</taxon>
        <taxon>Glossiphoniidae</taxon>
        <taxon>Helobdella</taxon>
    </lineage>
</organism>
<reference evidence="3 5" key="2">
    <citation type="journal article" date="2013" name="Nature">
        <title>Insights into bilaterian evolution from three spiralian genomes.</title>
        <authorList>
            <person name="Simakov O."/>
            <person name="Marletaz F."/>
            <person name="Cho S.J."/>
            <person name="Edsinger-Gonzales E."/>
            <person name="Havlak P."/>
            <person name="Hellsten U."/>
            <person name="Kuo D.H."/>
            <person name="Larsson T."/>
            <person name="Lv J."/>
            <person name="Arendt D."/>
            <person name="Savage R."/>
            <person name="Osoegawa K."/>
            <person name="de Jong P."/>
            <person name="Grimwood J."/>
            <person name="Chapman J.A."/>
            <person name="Shapiro H."/>
            <person name="Aerts A."/>
            <person name="Otillar R.P."/>
            <person name="Terry A.Y."/>
            <person name="Boore J.L."/>
            <person name="Grigoriev I.V."/>
            <person name="Lindberg D.R."/>
            <person name="Seaver E.C."/>
            <person name="Weisblat D.A."/>
            <person name="Putnam N.H."/>
            <person name="Rokhsar D.S."/>
        </authorList>
    </citation>
    <scope>NUCLEOTIDE SEQUENCE</scope>
</reference>
<evidence type="ECO:0000313" key="5">
    <source>
        <dbReference type="Proteomes" id="UP000015101"/>
    </source>
</evidence>
<gene>
    <name evidence="4" type="primary">20198257</name>
    <name evidence="3" type="ORF">HELRODRAFT_159315</name>
</gene>
<proteinExistence type="predicted"/>
<evidence type="ECO:0000313" key="3">
    <source>
        <dbReference type="EMBL" id="ESO12733.1"/>
    </source>
</evidence>
<reference evidence="4" key="3">
    <citation type="submission" date="2015-06" db="UniProtKB">
        <authorList>
            <consortium name="EnsemblMetazoa"/>
        </authorList>
    </citation>
    <scope>IDENTIFICATION</scope>
</reference>
<evidence type="ECO:0000256" key="2">
    <source>
        <dbReference type="SAM" id="MobiDB-lite"/>
    </source>
</evidence>
<name>T1ENV7_HELRO</name>
<accession>T1ENV7</accession>
<keyword evidence="1" id="KW-0175">Coiled coil</keyword>
<dbReference type="EMBL" id="KB095811">
    <property type="protein sequence ID" value="ESO12733.1"/>
    <property type="molecule type" value="Genomic_DNA"/>
</dbReference>
<feature type="coiled-coil region" evidence="1">
    <location>
        <begin position="274"/>
        <end position="304"/>
    </location>
</feature>
<dbReference type="EnsemblMetazoa" id="HelroT159315">
    <property type="protein sequence ID" value="HelroP159315"/>
    <property type="gene ID" value="HelroG159315"/>
</dbReference>
<feature type="region of interest" description="Disordered" evidence="2">
    <location>
        <begin position="146"/>
        <end position="192"/>
    </location>
</feature>
<sequence>MNIKTPLSPPRSNKILNQIQQHSQLIAHLSKEHKPPADFSFRNDTFKKTSSSPYKVEVKKSEVTKNILMNFPTYPKNSSKCTSSLQMNSSDYVGHSNPLFHENDKSDGTLEPTKEIAVTSNSEKVFAELVQLESVLLSSVTSNAITNKSETGSSNESQRNCSTPDKSLSCVSTKSTNTDSVNNENDSKSMTLHNMTSDGIKETKHISHRSTSTDVTKKTKCAEIDASCNSKISHVSSAAATTADVLYWRNKCFELENILKGYQEKAAMVRRLFNQKMQQNETKLQEILSRAQQAEHEISSLNSTYKE</sequence>